<evidence type="ECO:0000313" key="2">
    <source>
        <dbReference type="EMBL" id="SIS06627.1"/>
    </source>
</evidence>
<gene>
    <name evidence="2" type="ORF">SAMN05421752_109138</name>
</gene>
<evidence type="ECO:0000259" key="1">
    <source>
        <dbReference type="Pfam" id="PF18545"/>
    </source>
</evidence>
<feature type="domain" description="Halobacterial output" evidence="1">
    <location>
        <begin position="26"/>
        <end position="101"/>
    </location>
</feature>
<protein>
    <recommendedName>
        <fullName evidence="1">Halobacterial output domain-containing protein</fullName>
    </recommendedName>
</protein>
<evidence type="ECO:0000313" key="3">
    <source>
        <dbReference type="Proteomes" id="UP000185936"/>
    </source>
</evidence>
<keyword evidence="3" id="KW-1185">Reference proteome</keyword>
<sequence length="106" mass="11361">MVGGPTHLITPMSTENDSIERQYGDERSAVVAIVDGISTLEETDQTANLDEFSGPLYESINPKAINAIMGDGTGSGDIVVSFTVDAYQVSVADSGRVRVRPRETDR</sequence>
<dbReference type="Pfam" id="PF18545">
    <property type="entry name" value="HalOD1"/>
    <property type="match status" value="1"/>
</dbReference>
<dbReference type="InterPro" id="IPR040624">
    <property type="entry name" value="HalOD1"/>
</dbReference>
<organism evidence="2 3">
    <name type="scientific">Natronorubrum thiooxidans</name>
    <dbReference type="NCBI Taxonomy" id="308853"/>
    <lineage>
        <taxon>Archaea</taxon>
        <taxon>Methanobacteriati</taxon>
        <taxon>Methanobacteriota</taxon>
        <taxon>Stenosarchaea group</taxon>
        <taxon>Halobacteria</taxon>
        <taxon>Halobacteriales</taxon>
        <taxon>Natrialbaceae</taxon>
        <taxon>Natronorubrum</taxon>
    </lineage>
</organism>
<name>A0A1N7G230_9EURY</name>
<dbReference type="Proteomes" id="UP000185936">
    <property type="component" value="Unassembled WGS sequence"/>
</dbReference>
<dbReference type="EMBL" id="FTNR01000009">
    <property type="protein sequence ID" value="SIS06627.1"/>
    <property type="molecule type" value="Genomic_DNA"/>
</dbReference>
<accession>A0A1N7G230</accession>
<proteinExistence type="predicted"/>
<reference evidence="3" key="1">
    <citation type="submission" date="2017-01" db="EMBL/GenBank/DDBJ databases">
        <authorList>
            <person name="Varghese N."/>
            <person name="Submissions S."/>
        </authorList>
    </citation>
    <scope>NUCLEOTIDE SEQUENCE [LARGE SCALE GENOMIC DNA]</scope>
    <source>
        <strain evidence="3">type strain: HArc-</strain>
    </source>
</reference>
<dbReference type="AlphaFoldDB" id="A0A1N7G230"/>